<reference evidence="2 3" key="1">
    <citation type="submission" date="2016-12" db="EMBL/GenBank/DDBJ databases">
        <title>Genome Mining:The Detection of Biosynthetic Gene Clusters to Aid in the Expression of Curamycin A produced by Streptomyces sp. strain CZA14.</title>
        <authorList>
            <person name="Durrell K.A."/>
            <person name="Kirby B.M."/>
            <person name="Khan W."/>
            <person name="Mthethwa T."/>
            <person name="Le Roes-Hill M."/>
        </authorList>
    </citation>
    <scope>NUCLEOTIDE SEQUENCE [LARGE SCALE GENOMIC DNA]</scope>
    <source>
        <strain evidence="2 3">CZA14</strain>
    </source>
</reference>
<feature type="region of interest" description="Disordered" evidence="1">
    <location>
        <begin position="57"/>
        <end position="83"/>
    </location>
</feature>
<dbReference type="Pfam" id="PF16259">
    <property type="entry name" value="DUF4913"/>
    <property type="match status" value="1"/>
</dbReference>
<keyword evidence="3" id="KW-1185">Reference proteome</keyword>
<dbReference type="EMBL" id="MRYD01000070">
    <property type="protein sequence ID" value="OSZ59597.1"/>
    <property type="molecule type" value="Genomic_DNA"/>
</dbReference>
<evidence type="ECO:0000313" key="2">
    <source>
        <dbReference type="EMBL" id="OSZ59597.1"/>
    </source>
</evidence>
<organism evidence="2 3">
    <name type="scientific">Streptomyces pharetrae CZA14</name>
    <dbReference type="NCBI Taxonomy" id="1144883"/>
    <lineage>
        <taxon>Bacteria</taxon>
        <taxon>Bacillati</taxon>
        <taxon>Actinomycetota</taxon>
        <taxon>Actinomycetes</taxon>
        <taxon>Kitasatosporales</taxon>
        <taxon>Streptomycetaceae</taxon>
        <taxon>Streptomyces</taxon>
    </lineage>
</organism>
<name>A0ABX3YIE5_9ACTN</name>
<accession>A0ABX3YIE5</accession>
<protein>
    <submittedName>
        <fullName evidence="2">Uncharacterized protein</fullName>
    </submittedName>
</protein>
<dbReference type="InterPro" id="IPR032584">
    <property type="entry name" value="DUF4913"/>
</dbReference>
<proteinExistence type="predicted"/>
<dbReference type="Proteomes" id="UP000194266">
    <property type="component" value="Unassembled WGS sequence"/>
</dbReference>
<comment type="caution">
    <text evidence="2">The sequence shown here is derived from an EMBL/GenBank/DDBJ whole genome shotgun (WGS) entry which is preliminary data.</text>
</comment>
<gene>
    <name evidence="2" type="ORF">OQI_15445</name>
</gene>
<evidence type="ECO:0000313" key="3">
    <source>
        <dbReference type="Proteomes" id="UP000194266"/>
    </source>
</evidence>
<sequence length="83" mass="9330">MFLHRQDCDEGAGGVDPDETRLSVWRTVPLWLGGPSVWHRDHLGPCMRELRPSNGPLAECTNGEHQSTSRMPGTVPSAWRHTR</sequence>
<evidence type="ECO:0000256" key="1">
    <source>
        <dbReference type="SAM" id="MobiDB-lite"/>
    </source>
</evidence>